<keyword evidence="3" id="KW-1185">Reference proteome</keyword>
<dbReference type="InterPro" id="IPR029058">
    <property type="entry name" value="AB_hydrolase_fold"/>
</dbReference>
<dbReference type="AlphaFoldDB" id="A0A371PJE1"/>
<evidence type="ECO:0000313" key="3">
    <source>
        <dbReference type="Proteomes" id="UP000261905"/>
    </source>
</evidence>
<dbReference type="InterPro" id="IPR000073">
    <property type="entry name" value="AB_hydrolase_1"/>
</dbReference>
<dbReference type="SUPFAM" id="SSF53474">
    <property type="entry name" value="alpha/beta-Hydrolases"/>
    <property type="match status" value="1"/>
</dbReference>
<keyword evidence="2" id="KW-0378">Hydrolase</keyword>
<proteinExistence type="predicted"/>
<dbReference type="PANTHER" id="PTHR43798">
    <property type="entry name" value="MONOACYLGLYCEROL LIPASE"/>
    <property type="match status" value="1"/>
</dbReference>
<dbReference type="Gene3D" id="3.40.50.1820">
    <property type="entry name" value="alpha/beta hydrolase"/>
    <property type="match status" value="1"/>
</dbReference>
<name>A0A371PJE1_9BACL</name>
<gene>
    <name evidence="2" type="ORF">DX130_04575</name>
</gene>
<dbReference type="PANTHER" id="PTHR43798:SF33">
    <property type="entry name" value="HYDROLASE, PUTATIVE (AFU_ORTHOLOGUE AFUA_2G14860)-RELATED"/>
    <property type="match status" value="1"/>
</dbReference>
<feature type="domain" description="AB hydrolase-1" evidence="1">
    <location>
        <begin position="49"/>
        <end position="147"/>
    </location>
</feature>
<evidence type="ECO:0000313" key="2">
    <source>
        <dbReference type="EMBL" id="REK76326.1"/>
    </source>
</evidence>
<dbReference type="GO" id="GO:0016787">
    <property type="term" value="F:hydrolase activity"/>
    <property type="evidence" value="ECO:0007669"/>
    <property type="project" value="UniProtKB-KW"/>
</dbReference>
<dbReference type="EMBL" id="QUBQ01000001">
    <property type="protein sequence ID" value="REK76326.1"/>
    <property type="molecule type" value="Genomic_DNA"/>
</dbReference>
<dbReference type="GO" id="GO:0016020">
    <property type="term" value="C:membrane"/>
    <property type="evidence" value="ECO:0007669"/>
    <property type="project" value="TreeGrafter"/>
</dbReference>
<dbReference type="InterPro" id="IPR050266">
    <property type="entry name" value="AB_hydrolase_sf"/>
</dbReference>
<dbReference type="OrthoDB" id="2645723at2"/>
<reference evidence="2 3" key="1">
    <citation type="submission" date="2018-08" db="EMBL/GenBank/DDBJ databases">
        <title>Paenibacillus sp. M4BSY-1, whole genome shotgun sequence.</title>
        <authorList>
            <person name="Tuo L."/>
        </authorList>
    </citation>
    <scope>NUCLEOTIDE SEQUENCE [LARGE SCALE GENOMIC DNA]</scope>
    <source>
        <strain evidence="2 3">M4BSY-1</strain>
    </source>
</reference>
<sequence length="259" mass="29469">MIITWELLDGRYSRGEREVEPMTTTAHFAQNNGVEIHYLDTGEQSPLTPVLICPGLSETAAEYEELIAYLSPRRCVVLSFRGRGQSGTPQSGYDLEDHVSDMEAVVRASGLKKFHLYAYSRGVSYALGYLQHHGGRVQSVIVQDYPAQHKAMSEEWAEDYIHNYLIPYERTSHIRSEAVWGIQKESRQVHFQYGIDQAALVLRGLLEGSLLDDEGVQQYSQMMTQITVEGFEHSDHDIRSAEQDKLFDVIQTFLNDHDV</sequence>
<accession>A0A371PJE1</accession>
<evidence type="ECO:0000259" key="1">
    <source>
        <dbReference type="Pfam" id="PF00561"/>
    </source>
</evidence>
<dbReference type="Pfam" id="PF00561">
    <property type="entry name" value="Abhydrolase_1"/>
    <property type="match status" value="1"/>
</dbReference>
<dbReference type="Proteomes" id="UP000261905">
    <property type="component" value="Unassembled WGS sequence"/>
</dbReference>
<protein>
    <submittedName>
        <fullName evidence="2">Alpha/beta hydrolase</fullName>
    </submittedName>
</protein>
<organism evidence="2 3">
    <name type="scientific">Paenibacillus paeoniae</name>
    <dbReference type="NCBI Taxonomy" id="2292705"/>
    <lineage>
        <taxon>Bacteria</taxon>
        <taxon>Bacillati</taxon>
        <taxon>Bacillota</taxon>
        <taxon>Bacilli</taxon>
        <taxon>Bacillales</taxon>
        <taxon>Paenibacillaceae</taxon>
        <taxon>Paenibacillus</taxon>
    </lineage>
</organism>
<comment type="caution">
    <text evidence="2">The sequence shown here is derived from an EMBL/GenBank/DDBJ whole genome shotgun (WGS) entry which is preliminary data.</text>
</comment>